<keyword evidence="2" id="KW-1185">Reference proteome</keyword>
<reference evidence="1" key="1">
    <citation type="journal article" date="2019" name="bioRxiv">
        <title>The Genome of the Zebra Mussel, Dreissena polymorpha: A Resource for Invasive Species Research.</title>
        <authorList>
            <person name="McCartney M.A."/>
            <person name="Auch B."/>
            <person name="Kono T."/>
            <person name="Mallez S."/>
            <person name="Zhang Y."/>
            <person name="Obille A."/>
            <person name="Becker A."/>
            <person name="Abrahante J.E."/>
            <person name="Garbe J."/>
            <person name="Badalamenti J.P."/>
            <person name="Herman A."/>
            <person name="Mangelson H."/>
            <person name="Liachko I."/>
            <person name="Sullivan S."/>
            <person name="Sone E.D."/>
            <person name="Koren S."/>
            <person name="Silverstein K.A.T."/>
            <person name="Beckman K.B."/>
            <person name="Gohl D.M."/>
        </authorList>
    </citation>
    <scope>NUCLEOTIDE SEQUENCE</scope>
    <source>
        <strain evidence="1">Duluth1</strain>
        <tissue evidence="1">Whole animal</tissue>
    </source>
</reference>
<gene>
    <name evidence="1" type="ORF">DPMN_127731</name>
</gene>
<accession>A0A9D4GZI2</accession>
<comment type="caution">
    <text evidence="1">The sequence shown here is derived from an EMBL/GenBank/DDBJ whole genome shotgun (WGS) entry which is preliminary data.</text>
</comment>
<sequence>MQMPDGFCTVAHCLVVCCRCPGLEDCLAPPETVWESPAGANTVWATSLTV</sequence>
<dbReference type="Proteomes" id="UP000828390">
    <property type="component" value="Unassembled WGS sequence"/>
</dbReference>
<organism evidence="1 2">
    <name type="scientific">Dreissena polymorpha</name>
    <name type="common">Zebra mussel</name>
    <name type="synonym">Mytilus polymorpha</name>
    <dbReference type="NCBI Taxonomy" id="45954"/>
    <lineage>
        <taxon>Eukaryota</taxon>
        <taxon>Metazoa</taxon>
        <taxon>Spiralia</taxon>
        <taxon>Lophotrochozoa</taxon>
        <taxon>Mollusca</taxon>
        <taxon>Bivalvia</taxon>
        <taxon>Autobranchia</taxon>
        <taxon>Heteroconchia</taxon>
        <taxon>Euheterodonta</taxon>
        <taxon>Imparidentia</taxon>
        <taxon>Neoheterodontei</taxon>
        <taxon>Myida</taxon>
        <taxon>Dreissenoidea</taxon>
        <taxon>Dreissenidae</taxon>
        <taxon>Dreissena</taxon>
    </lineage>
</organism>
<evidence type="ECO:0000313" key="1">
    <source>
        <dbReference type="EMBL" id="KAH3825848.1"/>
    </source>
</evidence>
<evidence type="ECO:0000313" key="2">
    <source>
        <dbReference type="Proteomes" id="UP000828390"/>
    </source>
</evidence>
<reference evidence="1" key="2">
    <citation type="submission" date="2020-11" db="EMBL/GenBank/DDBJ databases">
        <authorList>
            <person name="McCartney M.A."/>
            <person name="Auch B."/>
            <person name="Kono T."/>
            <person name="Mallez S."/>
            <person name="Becker A."/>
            <person name="Gohl D.M."/>
            <person name="Silverstein K.A.T."/>
            <person name="Koren S."/>
            <person name="Bechman K.B."/>
            <person name="Herman A."/>
            <person name="Abrahante J.E."/>
            <person name="Garbe J."/>
        </authorList>
    </citation>
    <scope>NUCLEOTIDE SEQUENCE</scope>
    <source>
        <strain evidence="1">Duluth1</strain>
        <tissue evidence="1">Whole animal</tissue>
    </source>
</reference>
<dbReference type="AlphaFoldDB" id="A0A9D4GZI2"/>
<dbReference type="EMBL" id="JAIWYP010000005">
    <property type="protein sequence ID" value="KAH3825848.1"/>
    <property type="molecule type" value="Genomic_DNA"/>
</dbReference>
<proteinExistence type="predicted"/>
<protein>
    <submittedName>
        <fullName evidence="1">Uncharacterized protein</fullName>
    </submittedName>
</protein>
<name>A0A9D4GZI2_DREPO</name>